<keyword evidence="3" id="KW-0813">Transport</keyword>
<feature type="transmembrane region" description="Helical" evidence="8">
    <location>
        <begin position="219"/>
        <end position="238"/>
    </location>
</feature>
<evidence type="ECO:0000313" key="9">
    <source>
        <dbReference type="EMBL" id="EEQ10000.1"/>
    </source>
</evidence>
<feature type="transmembrane region" description="Helical" evidence="8">
    <location>
        <begin position="250"/>
        <end position="271"/>
    </location>
</feature>
<comment type="caution">
    <text evidence="9">The sequence shown here is derived from an EMBL/GenBank/DDBJ whole genome shotgun (WGS) entry which is preliminary data.</text>
</comment>
<evidence type="ECO:0000256" key="8">
    <source>
        <dbReference type="SAM" id="Phobius"/>
    </source>
</evidence>
<dbReference type="Proteomes" id="UP000003027">
    <property type="component" value="Unassembled WGS sequence"/>
</dbReference>
<dbReference type="EMBL" id="AALD02000026">
    <property type="protein sequence ID" value="EEQ10000.1"/>
    <property type="molecule type" value="Genomic_DNA"/>
</dbReference>
<feature type="transmembrane region" description="Helical" evidence="8">
    <location>
        <begin position="149"/>
        <end position="168"/>
    </location>
</feature>
<feature type="transmembrane region" description="Helical" evidence="8">
    <location>
        <begin position="123"/>
        <end position="143"/>
    </location>
</feature>
<dbReference type="PANTHER" id="PTHR36838:SF4">
    <property type="entry name" value="AUXIN EFFLUX CARRIER FAMILY PROTEIN"/>
    <property type="match status" value="1"/>
</dbReference>
<comment type="similarity">
    <text evidence="2">Belongs to the auxin efflux carrier (TC 2.A.69) family.</text>
</comment>
<gene>
    <name evidence="9" type="ORF">ymoll0001_28310</name>
</gene>
<protein>
    <submittedName>
        <fullName evidence="9">Auxin Efflux Carrier</fullName>
    </submittedName>
</protein>
<keyword evidence="6 8" id="KW-1133">Transmembrane helix</keyword>
<organism evidence="9 10">
    <name type="scientific">Yersinia mollaretii (strain ATCC 43969 / DSM 18520 / CIP 103324 / CNY 7263 / WAIP 204)</name>
    <dbReference type="NCBI Taxonomy" id="349967"/>
    <lineage>
        <taxon>Bacteria</taxon>
        <taxon>Pseudomonadati</taxon>
        <taxon>Pseudomonadota</taxon>
        <taxon>Gammaproteobacteria</taxon>
        <taxon>Enterobacterales</taxon>
        <taxon>Yersiniaceae</taxon>
        <taxon>Yersinia</taxon>
    </lineage>
</organism>
<name>A0ABM9Y8A4_YERMW</name>
<feature type="transmembrane region" description="Helical" evidence="8">
    <location>
        <begin position="57"/>
        <end position="76"/>
    </location>
</feature>
<dbReference type="InterPro" id="IPR038770">
    <property type="entry name" value="Na+/solute_symporter_sf"/>
</dbReference>
<evidence type="ECO:0000256" key="1">
    <source>
        <dbReference type="ARBA" id="ARBA00004651"/>
    </source>
</evidence>
<evidence type="ECO:0000256" key="6">
    <source>
        <dbReference type="ARBA" id="ARBA00022989"/>
    </source>
</evidence>
<evidence type="ECO:0000256" key="3">
    <source>
        <dbReference type="ARBA" id="ARBA00022448"/>
    </source>
</evidence>
<dbReference type="Gene3D" id="1.20.1530.20">
    <property type="match status" value="1"/>
</dbReference>
<keyword evidence="5 8" id="KW-0812">Transmembrane</keyword>
<keyword evidence="10" id="KW-1185">Reference proteome</keyword>
<sequence>MATLGLCRLTVDKRSETAMSWETWSFAFGVTVPNLLMMLLGVLLRRGGLLDDRFCDGATRLVFNLALPCLLFFSVATNNVSLMDNLPLVIYGAVGTLLTFLLLEFSAKWLVKDPKERGVFVQGGFRANTAIVGLAFAMTAYGAEGVALGSMYLTVTVILFNMLSVITLTRSLQAGQGGRISKISLLRSIVTNPLIIGLLCGLAYAQTQLPIPTVIVQTGSYISALALPLALLCTGASLDWHAMFRSSNVAALSSVAKLFVVPILMTLGGLLMGFRGATLGIIFLFSATPTAAGSYVMTRAMGGNATLAANIIALTTVGSFFTTALGIYFLRSLGVM</sequence>
<evidence type="ECO:0000256" key="5">
    <source>
        <dbReference type="ARBA" id="ARBA00022692"/>
    </source>
</evidence>
<keyword evidence="7 8" id="KW-0472">Membrane</keyword>
<evidence type="ECO:0000256" key="7">
    <source>
        <dbReference type="ARBA" id="ARBA00023136"/>
    </source>
</evidence>
<evidence type="ECO:0000313" key="10">
    <source>
        <dbReference type="Proteomes" id="UP000003027"/>
    </source>
</evidence>
<keyword evidence="4" id="KW-1003">Cell membrane</keyword>
<reference evidence="9" key="1">
    <citation type="submission" date="2008-12" db="EMBL/GenBank/DDBJ databases">
        <title>Annotation of the Yersinia mollaretii ATCC 43969 genome.</title>
        <authorList>
            <person name="Read T.D."/>
            <person name="Akmal A."/>
            <person name="Bishop-Lilly K."/>
            <person name="Chen P.E."/>
            <person name="Cook C."/>
            <person name="Kiley M.P."/>
            <person name="Lentz S."/>
            <person name="Mateczun A."/>
            <person name="Nagarajan N."/>
            <person name="Nolan N."/>
            <person name="Osborne B.I."/>
            <person name="Pop M."/>
            <person name="Sozhamannan S."/>
            <person name="Stewart A.C."/>
            <person name="Sulakvelidze A."/>
            <person name="Thomason B."/>
            <person name="Willner K."/>
            <person name="Zwick M.E."/>
        </authorList>
    </citation>
    <scope>NUCLEOTIDE SEQUENCE [LARGE SCALE GENOMIC DNA]</scope>
    <source>
        <strain evidence="9">ATCC 43969</strain>
    </source>
</reference>
<feature type="transmembrane region" description="Helical" evidence="8">
    <location>
        <begin position="277"/>
        <end position="296"/>
    </location>
</feature>
<proteinExistence type="inferred from homology"/>
<accession>A0ABM9Y8A4</accession>
<feature type="transmembrane region" description="Helical" evidence="8">
    <location>
        <begin position="308"/>
        <end position="330"/>
    </location>
</feature>
<dbReference type="Pfam" id="PF03547">
    <property type="entry name" value="Mem_trans"/>
    <property type="match status" value="1"/>
</dbReference>
<feature type="transmembrane region" description="Helical" evidence="8">
    <location>
        <begin position="88"/>
        <end position="111"/>
    </location>
</feature>
<comment type="subcellular location">
    <subcellularLocation>
        <location evidence="1">Cell membrane</location>
        <topology evidence="1">Multi-pass membrane protein</topology>
    </subcellularLocation>
</comment>
<feature type="transmembrane region" description="Helical" evidence="8">
    <location>
        <begin position="189"/>
        <end position="207"/>
    </location>
</feature>
<feature type="transmembrane region" description="Helical" evidence="8">
    <location>
        <begin position="24"/>
        <end position="45"/>
    </location>
</feature>
<dbReference type="InterPro" id="IPR004776">
    <property type="entry name" value="Mem_transp_PIN-like"/>
</dbReference>
<evidence type="ECO:0000256" key="4">
    <source>
        <dbReference type="ARBA" id="ARBA00022475"/>
    </source>
</evidence>
<dbReference type="PANTHER" id="PTHR36838">
    <property type="entry name" value="AUXIN EFFLUX CARRIER FAMILY PROTEIN"/>
    <property type="match status" value="1"/>
</dbReference>
<evidence type="ECO:0000256" key="2">
    <source>
        <dbReference type="ARBA" id="ARBA00010145"/>
    </source>
</evidence>